<keyword evidence="3" id="KW-1185">Reference proteome</keyword>
<gene>
    <name evidence="2" type="ORF">H1P_60024</name>
</gene>
<reference evidence="2 3" key="1">
    <citation type="submission" date="2019-01" db="EMBL/GenBank/DDBJ databases">
        <authorList>
            <person name="Brito A."/>
        </authorList>
    </citation>
    <scope>NUCLEOTIDE SEQUENCE [LARGE SCALE GENOMIC DNA]</scope>
    <source>
        <strain evidence="2">1</strain>
    </source>
</reference>
<keyword evidence="1" id="KW-1133">Transmembrane helix</keyword>
<name>A0A563W107_9CYAN</name>
<dbReference type="AlphaFoldDB" id="A0A563W107"/>
<dbReference type="Proteomes" id="UP000320055">
    <property type="component" value="Unassembled WGS sequence"/>
</dbReference>
<keyword evidence="1" id="KW-0812">Transmembrane</keyword>
<proteinExistence type="predicted"/>
<evidence type="ECO:0000313" key="3">
    <source>
        <dbReference type="Proteomes" id="UP000320055"/>
    </source>
</evidence>
<evidence type="ECO:0000256" key="1">
    <source>
        <dbReference type="SAM" id="Phobius"/>
    </source>
</evidence>
<protein>
    <submittedName>
        <fullName evidence="2">Uncharacterized protein</fullName>
    </submittedName>
</protein>
<keyword evidence="1" id="KW-0472">Membrane</keyword>
<organism evidence="2 3">
    <name type="scientific">Hyella patelloides LEGE 07179</name>
    <dbReference type="NCBI Taxonomy" id="945734"/>
    <lineage>
        <taxon>Bacteria</taxon>
        <taxon>Bacillati</taxon>
        <taxon>Cyanobacteriota</taxon>
        <taxon>Cyanophyceae</taxon>
        <taxon>Pleurocapsales</taxon>
        <taxon>Hyellaceae</taxon>
        <taxon>Hyella</taxon>
    </lineage>
</organism>
<dbReference type="OrthoDB" id="9918142at2"/>
<dbReference type="EMBL" id="CAACVJ010000556">
    <property type="protein sequence ID" value="VEP17368.1"/>
    <property type="molecule type" value="Genomic_DNA"/>
</dbReference>
<sequence length="73" mass="8300">MLVISLLIFSICIRIILLSIHDDDEIHQMVAFLSSLITLVCVYILIPIVLKIFLGILFITVGHKIFPTHIISR</sequence>
<feature type="transmembrane region" description="Helical" evidence="1">
    <location>
        <begin position="28"/>
        <end position="61"/>
    </location>
</feature>
<evidence type="ECO:0000313" key="2">
    <source>
        <dbReference type="EMBL" id="VEP17368.1"/>
    </source>
</evidence>
<accession>A0A563W107</accession>